<feature type="domain" description="Pyruvate kinase barrel" evidence="16">
    <location>
        <begin position="1"/>
        <end position="322"/>
    </location>
</feature>
<dbReference type="EC" id="2.7.1.40" evidence="5 14"/>
<dbReference type="GO" id="GO:0005524">
    <property type="term" value="F:ATP binding"/>
    <property type="evidence" value="ECO:0007669"/>
    <property type="project" value="UniProtKB-KW"/>
</dbReference>
<dbReference type="InterPro" id="IPR015806">
    <property type="entry name" value="Pyrv_Knase_insert_dom_sf"/>
</dbReference>
<dbReference type="Proteomes" id="UP000179243">
    <property type="component" value="Unassembled WGS sequence"/>
</dbReference>
<evidence type="ECO:0000256" key="9">
    <source>
        <dbReference type="ARBA" id="ARBA00022777"/>
    </source>
</evidence>
<dbReference type="GO" id="GO:0030955">
    <property type="term" value="F:potassium ion binding"/>
    <property type="evidence" value="ECO:0007669"/>
    <property type="project" value="UniProtKB-UniRule"/>
</dbReference>
<evidence type="ECO:0000259" key="16">
    <source>
        <dbReference type="Pfam" id="PF00224"/>
    </source>
</evidence>
<dbReference type="SUPFAM" id="SSF51621">
    <property type="entry name" value="Phosphoenolpyruvate/pyruvate domain"/>
    <property type="match status" value="1"/>
</dbReference>
<dbReference type="PRINTS" id="PR01050">
    <property type="entry name" value="PYRUVTKNASE"/>
</dbReference>
<evidence type="ECO:0000256" key="10">
    <source>
        <dbReference type="ARBA" id="ARBA00022840"/>
    </source>
</evidence>
<evidence type="ECO:0000256" key="8">
    <source>
        <dbReference type="ARBA" id="ARBA00022741"/>
    </source>
</evidence>
<comment type="cofactor">
    <cofactor evidence="1">
        <name>Mg(2+)</name>
        <dbReference type="ChEBI" id="CHEBI:18420"/>
    </cofactor>
</comment>
<sequence>MRKTKIIATIGPASSSPEMLKKLICAGVNTVRLNFSHGVHADHLKVIRCVRALSISLKQPVGILQDLQGPKIRLGTFKKGPVLLKKGARFTITTRACVGDEHIAGTTYTKLHKDVRPGNIVLINDGLVRLTVLAVRGRDVIMRVVVGGVVSNHKGINLPGVRVSEPSVTSKDRIDLAFGIRHNVDYVALSFVRTANDIRKVKAIVARSGKNIQVIAKIEKPEAVEQCHDIIDAADGIMVARGDLGVELSPEAVPAIQKKLIACAAKQNKIVITATQMLESMTEHPTPTRAEASDVANAVYDGTDAVMLSGETASGKYPMETVRMMHKIALAAEESHIGEKSGYFTDALDTPAIQAAANAALYICEEILGKAIIVFTMSGSTARLIAKNKRRETIIALTPDRDVLNQLSLVWGVVPLYLPYMRNSDDMIKKGLAAAQKSGLVKHGDKVVIVSGNAYHAGSTNMIKVATLR</sequence>
<dbReference type="InterPro" id="IPR001697">
    <property type="entry name" value="Pyr_Knase"/>
</dbReference>
<keyword evidence="8" id="KW-0547">Nucleotide-binding</keyword>
<dbReference type="SUPFAM" id="SSF50800">
    <property type="entry name" value="PK beta-barrel domain-like"/>
    <property type="match status" value="1"/>
</dbReference>
<comment type="caution">
    <text evidence="18">The sequence shown here is derived from an EMBL/GenBank/DDBJ whole genome shotgun (WGS) entry which is preliminary data.</text>
</comment>
<dbReference type="Pfam" id="PF02887">
    <property type="entry name" value="PK_C"/>
    <property type="match status" value="1"/>
</dbReference>
<evidence type="ECO:0000256" key="5">
    <source>
        <dbReference type="ARBA" id="ARBA00012142"/>
    </source>
</evidence>
<protein>
    <recommendedName>
        <fullName evidence="5 14">Pyruvate kinase</fullName>
        <ecNumber evidence="5 14">2.7.1.40</ecNumber>
    </recommendedName>
</protein>
<comment type="pathway">
    <text evidence="3 15">Carbohydrate degradation; glycolysis; pyruvate from D-glyceraldehyde 3-phosphate: step 5/5.</text>
</comment>
<comment type="similarity">
    <text evidence="4 15">Belongs to the pyruvate kinase family.</text>
</comment>
<evidence type="ECO:0000259" key="17">
    <source>
        <dbReference type="Pfam" id="PF02887"/>
    </source>
</evidence>
<evidence type="ECO:0000256" key="11">
    <source>
        <dbReference type="ARBA" id="ARBA00022842"/>
    </source>
</evidence>
<accession>A0A1F7F1T9</accession>
<gene>
    <name evidence="18" type="ORF">A2519_21720</name>
</gene>
<evidence type="ECO:0000256" key="2">
    <source>
        <dbReference type="ARBA" id="ARBA00001958"/>
    </source>
</evidence>
<keyword evidence="10" id="KW-0067">ATP-binding</keyword>
<dbReference type="Gene3D" id="3.20.20.60">
    <property type="entry name" value="Phosphoenolpyruvate-binding domains"/>
    <property type="match status" value="1"/>
</dbReference>
<comment type="cofactor">
    <cofactor evidence="2">
        <name>K(+)</name>
        <dbReference type="ChEBI" id="CHEBI:29103"/>
    </cofactor>
</comment>
<keyword evidence="9 15" id="KW-0418">Kinase</keyword>
<dbReference type="GO" id="GO:0000287">
    <property type="term" value="F:magnesium ion binding"/>
    <property type="evidence" value="ECO:0007669"/>
    <property type="project" value="UniProtKB-UniRule"/>
</dbReference>
<dbReference type="FunFam" id="2.40.33.10:FF:000001">
    <property type="entry name" value="Pyruvate kinase"/>
    <property type="match status" value="1"/>
</dbReference>
<reference evidence="18 19" key="1">
    <citation type="journal article" date="2016" name="Nat. Commun.">
        <title>Thousands of microbial genomes shed light on interconnected biogeochemical processes in an aquifer system.</title>
        <authorList>
            <person name="Anantharaman K."/>
            <person name="Brown C.T."/>
            <person name="Hug L.A."/>
            <person name="Sharon I."/>
            <person name="Castelle C.J."/>
            <person name="Probst A.J."/>
            <person name="Thomas B.C."/>
            <person name="Singh A."/>
            <person name="Wilkins M.J."/>
            <person name="Karaoz U."/>
            <person name="Brodie E.L."/>
            <person name="Williams K.H."/>
            <person name="Hubbard S.S."/>
            <person name="Banfield J.F."/>
        </authorList>
    </citation>
    <scope>NUCLEOTIDE SEQUENCE [LARGE SCALE GENOMIC DNA]</scope>
</reference>
<evidence type="ECO:0000256" key="12">
    <source>
        <dbReference type="ARBA" id="ARBA00023152"/>
    </source>
</evidence>
<dbReference type="InterPro" id="IPR018209">
    <property type="entry name" value="Pyrv_Knase_AS"/>
</dbReference>
<evidence type="ECO:0000256" key="4">
    <source>
        <dbReference type="ARBA" id="ARBA00008663"/>
    </source>
</evidence>
<comment type="catalytic activity">
    <reaction evidence="15">
        <text>pyruvate + ATP = phosphoenolpyruvate + ADP + H(+)</text>
        <dbReference type="Rhea" id="RHEA:18157"/>
        <dbReference type="ChEBI" id="CHEBI:15361"/>
        <dbReference type="ChEBI" id="CHEBI:15378"/>
        <dbReference type="ChEBI" id="CHEBI:30616"/>
        <dbReference type="ChEBI" id="CHEBI:58702"/>
        <dbReference type="ChEBI" id="CHEBI:456216"/>
        <dbReference type="EC" id="2.7.1.40"/>
    </reaction>
</comment>
<dbReference type="FunFam" id="3.20.20.60:FF:000025">
    <property type="entry name" value="Pyruvate kinase"/>
    <property type="match status" value="1"/>
</dbReference>
<dbReference type="Gene3D" id="3.40.1380.20">
    <property type="entry name" value="Pyruvate kinase, C-terminal domain"/>
    <property type="match status" value="1"/>
</dbReference>
<dbReference type="SUPFAM" id="SSF52935">
    <property type="entry name" value="PK C-terminal domain-like"/>
    <property type="match status" value="1"/>
</dbReference>
<evidence type="ECO:0000256" key="15">
    <source>
        <dbReference type="RuleBase" id="RU000504"/>
    </source>
</evidence>
<keyword evidence="11 15" id="KW-0460">Magnesium</keyword>
<evidence type="ECO:0000256" key="7">
    <source>
        <dbReference type="ARBA" id="ARBA00022723"/>
    </source>
</evidence>
<dbReference type="InterPro" id="IPR011037">
    <property type="entry name" value="Pyrv_Knase-like_insert_dom_sf"/>
</dbReference>
<dbReference type="InterPro" id="IPR015793">
    <property type="entry name" value="Pyrv_Knase_brl"/>
</dbReference>
<dbReference type="Gene3D" id="2.40.33.10">
    <property type="entry name" value="PK beta-barrel domain-like"/>
    <property type="match status" value="1"/>
</dbReference>
<dbReference type="NCBIfam" id="NF004978">
    <property type="entry name" value="PRK06354.1"/>
    <property type="match status" value="1"/>
</dbReference>
<evidence type="ECO:0000256" key="6">
    <source>
        <dbReference type="ARBA" id="ARBA00022679"/>
    </source>
</evidence>
<keyword evidence="6 15" id="KW-0808">Transferase</keyword>
<proteinExistence type="inferred from homology"/>
<dbReference type="InterPro" id="IPR015813">
    <property type="entry name" value="Pyrv/PenolPyrv_kinase-like_dom"/>
</dbReference>
<keyword evidence="7" id="KW-0479">Metal-binding</keyword>
<evidence type="ECO:0000313" key="18">
    <source>
        <dbReference type="EMBL" id="OGK00542.1"/>
    </source>
</evidence>
<dbReference type="GO" id="GO:0004743">
    <property type="term" value="F:pyruvate kinase activity"/>
    <property type="evidence" value="ECO:0007669"/>
    <property type="project" value="UniProtKB-UniRule"/>
</dbReference>
<dbReference type="PANTHER" id="PTHR11817">
    <property type="entry name" value="PYRUVATE KINASE"/>
    <property type="match status" value="1"/>
</dbReference>
<dbReference type="AlphaFoldDB" id="A0A1F7F1T9"/>
<evidence type="ECO:0000256" key="13">
    <source>
        <dbReference type="ARBA" id="ARBA00023317"/>
    </source>
</evidence>
<dbReference type="InterPro" id="IPR036918">
    <property type="entry name" value="Pyrv_Knase_C_sf"/>
</dbReference>
<dbReference type="InterPro" id="IPR015795">
    <property type="entry name" value="Pyrv_Knase_C"/>
</dbReference>
<dbReference type="PROSITE" id="PS00110">
    <property type="entry name" value="PYRUVATE_KINASE"/>
    <property type="match status" value="1"/>
</dbReference>
<dbReference type="NCBIfam" id="TIGR01064">
    <property type="entry name" value="pyruv_kin"/>
    <property type="match status" value="1"/>
</dbReference>
<dbReference type="InterPro" id="IPR040442">
    <property type="entry name" value="Pyrv_kinase-like_dom_sf"/>
</dbReference>
<keyword evidence="12 15" id="KW-0324">Glycolysis</keyword>
<evidence type="ECO:0000256" key="14">
    <source>
        <dbReference type="NCBIfam" id="TIGR01064"/>
    </source>
</evidence>
<evidence type="ECO:0000256" key="1">
    <source>
        <dbReference type="ARBA" id="ARBA00001946"/>
    </source>
</evidence>
<dbReference type="EMBL" id="MFYX01000145">
    <property type="protein sequence ID" value="OGK00542.1"/>
    <property type="molecule type" value="Genomic_DNA"/>
</dbReference>
<dbReference type="NCBIfam" id="NF004491">
    <property type="entry name" value="PRK05826.1"/>
    <property type="match status" value="1"/>
</dbReference>
<keyword evidence="13 18" id="KW-0670">Pyruvate</keyword>
<organism evidence="18 19">
    <name type="scientific">Candidatus Raymondbacteria bacterium RIFOXYD12_FULL_49_13</name>
    <dbReference type="NCBI Taxonomy" id="1817890"/>
    <lineage>
        <taxon>Bacteria</taxon>
        <taxon>Raymondiibacteriota</taxon>
    </lineage>
</organism>
<dbReference type="Pfam" id="PF00224">
    <property type="entry name" value="PK"/>
    <property type="match status" value="1"/>
</dbReference>
<evidence type="ECO:0000313" key="19">
    <source>
        <dbReference type="Proteomes" id="UP000179243"/>
    </source>
</evidence>
<dbReference type="UniPathway" id="UPA00109">
    <property type="reaction ID" value="UER00188"/>
</dbReference>
<feature type="domain" description="Pyruvate kinase C-terminal" evidence="17">
    <location>
        <begin position="355"/>
        <end position="465"/>
    </location>
</feature>
<evidence type="ECO:0000256" key="3">
    <source>
        <dbReference type="ARBA" id="ARBA00004997"/>
    </source>
</evidence>
<dbReference type="GO" id="GO:0016301">
    <property type="term" value="F:kinase activity"/>
    <property type="evidence" value="ECO:0007669"/>
    <property type="project" value="UniProtKB-KW"/>
</dbReference>
<name>A0A1F7F1T9_UNCRA</name>